<keyword evidence="1" id="KW-0238">DNA-binding</keyword>
<dbReference type="PANTHER" id="PTHR30204:SF15">
    <property type="entry name" value="BLL5018 PROTEIN"/>
    <property type="match status" value="1"/>
</dbReference>
<dbReference type="PANTHER" id="PTHR30204">
    <property type="entry name" value="REDOX-CYCLING DRUG-SENSING TRANSCRIPTIONAL ACTIVATOR SOXR"/>
    <property type="match status" value="1"/>
</dbReference>
<feature type="domain" description="HTH merR-type" evidence="3">
    <location>
        <begin position="10"/>
        <end position="80"/>
    </location>
</feature>
<dbReference type="GO" id="GO:0003700">
    <property type="term" value="F:DNA-binding transcription factor activity"/>
    <property type="evidence" value="ECO:0007669"/>
    <property type="project" value="InterPro"/>
</dbReference>
<dbReference type="PROSITE" id="PS50937">
    <property type="entry name" value="HTH_MERR_2"/>
    <property type="match status" value="1"/>
</dbReference>
<dbReference type="InterPro" id="IPR000551">
    <property type="entry name" value="MerR-type_HTH_dom"/>
</dbReference>
<evidence type="ECO:0000313" key="4">
    <source>
        <dbReference type="EMBL" id="RJP75057.1"/>
    </source>
</evidence>
<evidence type="ECO:0000313" key="5">
    <source>
        <dbReference type="Proteomes" id="UP000285961"/>
    </source>
</evidence>
<dbReference type="SUPFAM" id="SSF46955">
    <property type="entry name" value="Putative DNA-binding domain"/>
    <property type="match status" value="1"/>
</dbReference>
<dbReference type="InterPro" id="IPR047057">
    <property type="entry name" value="MerR_fam"/>
</dbReference>
<comment type="caution">
    <text evidence="4">The sequence shown here is derived from an EMBL/GenBank/DDBJ whole genome shotgun (WGS) entry which is preliminary data.</text>
</comment>
<dbReference type="Proteomes" id="UP000285961">
    <property type="component" value="Unassembled WGS sequence"/>
</dbReference>
<protein>
    <submittedName>
        <fullName evidence="4">MerR family transcriptional regulator</fullName>
    </submittedName>
</protein>
<dbReference type="AlphaFoldDB" id="A0A419F8Z8"/>
<accession>A0A419F8Z8</accession>
<evidence type="ECO:0000256" key="2">
    <source>
        <dbReference type="SAM" id="Coils"/>
    </source>
</evidence>
<dbReference type="SMART" id="SM00422">
    <property type="entry name" value="HTH_MERR"/>
    <property type="match status" value="1"/>
</dbReference>
<evidence type="ECO:0000259" key="3">
    <source>
        <dbReference type="PROSITE" id="PS50937"/>
    </source>
</evidence>
<sequence length="116" mass="13744">MDGKAPKRIYFSIGEVSDMTDVPQHVLRYWEEVFPSLNPPKRRSGSRAYREQDIEKVRLIKQLLYEQGFTIRGARKKLRKEILEEEETRKLEALSDKLSDIEERIQNILDILDLEP</sequence>
<evidence type="ECO:0000256" key="1">
    <source>
        <dbReference type="ARBA" id="ARBA00023125"/>
    </source>
</evidence>
<dbReference type="Gene3D" id="1.10.1660.10">
    <property type="match status" value="1"/>
</dbReference>
<proteinExistence type="predicted"/>
<organism evidence="4 5">
    <name type="scientific">Candidatus Abyssobacteria bacterium SURF_17</name>
    <dbReference type="NCBI Taxonomy" id="2093361"/>
    <lineage>
        <taxon>Bacteria</taxon>
        <taxon>Pseudomonadati</taxon>
        <taxon>Candidatus Hydrogenedentota</taxon>
        <taxon>Candidatus Abyssobacteria</taxon>
    </lineage>
</organism>
<feature type="coiled-coil region" evidence="2">
    <location>
        <begin position="84"/>
        <end position="111"/>
    </location>
</feature>
<keyword evidence="2" id="KW-0175">Coiled coil</keyword>
<dbReference type="GO" id="GO:0003677">
    <property type="term" value="F:DNA binding"/>
    <property type="evidence" value="ECO:0007669"/>
    <property type="project" value="UniProtKB-KW"/>
</dbReference>
<dbReference type="InterPro" id="IPR009061">
    <property type="entry name" value="DNA-bd_dom_put_sf"/>
</dbReference>
<dbReference type="EMBL" id="QZKI01000008">
    <property type="protein sequence ID" value="RJP75057.1"/>
    <property type="molecule type" value="Genomic_DNA"/>
</dbReference>
<reference evidence="4 5" key="1">
    <citation type="journal article" date="2017" name="ISME J.">
        <title>Energy and carbon metabolisms in a deep terrestrial subsurface fluid microbial community.</title>
        <authorList>
            <person name="Momper L."/>
            <person name="Jungbluth S.P."/>
            <person name="Lee M.D."/>
            <person name="Amend J.P."/>
        </authorList>
    </citation>
    <scope>NUCLEOTIDE SEQUENCE [LARGE SCALE GENOMIC DNA]</scope>
    <source>
        <strain evidence="4">SURF_17</strain>
    </source>
</reference>
<dbReference type="Pfam" id="PF13411">
    <property type="entry name" value="MerR_1"/>
    <property type="match status" value="1"/>
</dbReference>
<gene>
    <name evidence="4" type="ORF">C4532_01130</name>
</gene>
<dbReference type="CDD" id="cd04765">
    <property type="entry name" value="HTH_MlrA-like_sg2"/>
    <property type="match status" value="1"/>
</dbReference>
<name>A0A419F8Z8_9BACT</name>